<organism evidence="2 3">
    <name type="scientific">Kibdelosporangium banguiense</name>
    <dbReference type="NCBI Taxonomy" id="1365924"/>
    <lineage>
        <taxon>Bacteria</taxon>
        <taxon>Bacillati</taxon>
        <taxon>Actinomycetota</taxon>
        <taxon>Actinomycetes</taxon>
        <taxon>Pseudonocardiales</taxon>
        <taxon>Pseudonocardiaceae</taxon>
        <taxon>Kibdelosporangium</taxon>
    </lineage>
</organism>
<keyword evidence="3" id="KW-1185">Reference proteome</keyword>
<evidence type="ECO:0000313" key="3">
    <source>
        <dbReference type="Proteomes" id="UP001519332"/>
    </source>
</evidence>
<dbReference type="InterPro" id="IPR024412">
    <property type="entry name" value="Lsr2_dim_dom"/>
</dbReference>
<accession>A0ABS4TYM6</accession>
<dbReference type="Pfam" id="PF11774">
    <property type="entry name" value="Lsr2"/>
    <property type="match status" value="1"/>
</dbReference>
<dbReference type="EMBL" id="JAGINW010000001">
    <property type="protein sequence ID" value="MBP2329500.1"/>
    <property type="molecule type" value="Genomic_DNA"/>
</dbReference>
<dbReference type="RefSeq" id="WP_245378728.1">
    <property type="nucleotide sequence ID" value="NZ_JAGINW010000001.1"/>
</dbReference>
<name>A0ABS4TYM6_9PSEU</name>
<sequence length="107" mass="11796">MARNSRRVGALPRGAGSMLAACKMFQTVDAAMVWPSGVSSPWILRCPHRLFSFASCRTSWRIADDITTVPSDMMATYEIDLTPNNAAKLCNQLDDFVQTARRTGGRV</sequence>
<reference evidence="2 3" key="1">
    <citation type="submission" date="2021-03" db="EMBL/GenBank/DDBJ databases">
        <title>Sequencing the genomes of 1000 actinobacteria strains.</title>
        <authorList>
            <person name="Klenk H.-P."/>
        </authorList>
    </citation>
    <scope>NUCLEOTIDE SEQUENCE [LARGE SCALE GENOMIC DNA]</scope>
    <source>
        <strain evidence="2 3">DSM 46670</strain>
    </source>
</reference>
<dbReference type="InterPro" id="IPR042261">
    <property type="entry name" value="Lsr2-like_dimerization"/>
</dbReference>
<gene>
    <name evidence="2" type="ORF">JOF56_009885</name>
</gene>
<comment type="caution">
    <text evidence="2">The sequence shown here is derived from an EMBL/GenBank/DDBJ whole genome shotgun (WGS) entry which is preliminary data.</text>
</comment>
<dbReference type="Gene3D" id="3.30.60.230">
    <property type="entry name" value="Lsr2, dimerization domain"/>
    <property type="match status" value="1"/>
</dbReference>
<protein>
    <recommendedName>
        <fullName evidence="1">Lsr2 dimerization domain-containing protein</fullName>
    </recommendedName>
</protein>
<proteinExistence type="predicted"/>
<evidence type="ECO:0000259" key="1">
    <source>
        <dbReference type="Pfam" id="PF11774"/>
    </source>
</evidence>
<evidence type="ECO:0000313" key="2">
    <source>
        <dbReference type="EMBL" id="MBP2329500.1"/>
    </source>
</evidence>
<dbReference type="Proteomes" id="UP001519332">
    <property type="component" value="Unassembled WGS sequence"/>
</dbReference>
<feature type="domain" description="Lsr2 dimerization" evidence="1">
    <location>
        <begin position="76"/>
        <end position="104"/>
    </location>
</feature>